<reference evidence="1 2" key="1">
    <citation type="journal article" date="2018" name="Front. Plant Sci.">
        <title>Red Clover (Trifolium pratense) and Zigzag Clover (T. medium) - A Picture of Genomic Similarities and Differences.</title>
        <authorList>
            <person name="Dluhosova J."/>
            <person name="Istvanek J."/>
            <person name="Nedelnik J."/>
            <person name="Repkova J."/>
        </authorList>
    </citation>
    <scope>NUCLEOTIDE SEQUENCE [LARGE SCALE GENOMIC DNA]</scope>
    <source>
        <strain evidence="2">cv. 10/8</strain>
        <tissue evidence="1">Leaf</tissue>
    </source>
</reference>
<proteinExistence type="predicted"/>
<evidence type="ECO:0000313" key="2">
    <source>
        <dbReference type="Proteomes" id="UP000265520"/>
    </source>
</evidence>
<sequence length="54" mass="6392">MATLSENNSALQESLDLVQELMEDAHFREFYTKQRTAKKYNTRVIPRKFKEGDL</sequence>
<keyword evidence="2" id="KW-1185">Reference proteome</keyword>
<dbReference type="EMBL" id="LXQA011096917">
    <property type="protein sequence ID" value="MCI84693.1"/>
    <property type="molecule type" value="Genomic_DNA"/>
</dbReference>
<organism evidence="1 2">
    <name type="scientific">Trifolium medium</name>
    <dbReference type="NCBI Taxonomy" id="97028"/>
    <lineage>
        <taxon>Eukaryota</taxon>
        <taxon>Viridiplantae</taxon>
        <taxon>Streptophyta</taxon>
        <taxon>Embryophyta</taxon>
        <taxon>Tracheophyta</taxon>
        <taxon>Spermatophyta</taxon>
        <taxon>Magnoliopsida</taxon>
        <taxon>eudicotyledons</taxon>
        <taxon>Gunneridae</taxon>
        <taxon>Pentapetalae</taxon>
        <taxon>rosids</taxon>
        <taxon>fabids</taxon>
        <taxon>Fabales</taxon>
        <taxon>Fabaceae</taxon>
        <taxon>Papilionoideae</taxon>
        <taxon>50 kb inversion clade</taxon>
        <taxon>NPAAA clade</taxon>
        <taxon>Hologalegina</taxon>
        <taxon>IRL clade</taxon>
        <taxon>Trifolieae</taxon>
        <taxon>Trifolium</taxon>
    </lineage>
</organism>
<dbReference type="AlphaFoldDB" id="A0A392VBA6"/>
<accession>A0A392VBA6</accession>
<protein>
    <submittedName>
        <fullName evidence="1">Uncharacterized protein</fullName>
    </submittedName>
</protein>
<evidence type="ECO:0000313" key="1">
    <source>
        <dbReference type="EMBL" id="MCI84693.1"/>
    </source>
</evidence>
<comment type="caution">
    <text evidence="1">The sequence shown here is derived from an EMBL/GenBank/DDBJ whole genome shotgun (WGS) entry which is preliminary data.</text>
</comment>
<dbReference type="Proteomes" id="UP000265520">
    <property type="component" value="Unassembled WGS sequence"/>
</dbReference>
<feature type="non-terminal residue" evidence="1">
    <location>
        <position position="54"/>
    </location>
</feature>
<name>A0A392VBA6_9FABA</name>